<dbReference type="RefSeq" id="WP_064584173.1">
    <property type="nucleotide sequence ID" value="NZ_CP015878.1"/>
</dbReference>
<dbReference type="EMBL" id="CP015878">
    <property type="protein sequence ID" value="ANI17020.1"/>
    <property type="molecule type" value="Genomic_DNA"/>
</dbReference>
<dbReference type="AlphaFoldDB" id="A0A1A9KIQ9"/>
<dbReference type="InterPro" id="IPR001753">
    <property type="entry name" value="Enoyl-CoA_hydra/iso"/>
</dbReference>
<evidence type="ECO:0000313" key="2">
    <source>
        <dbReference type="EMBL" id="ANI17020.1"/>
    </source>
</evidence>
<organism evidence="2 3">
    <name type="scientific">Pseudomonas citronellolis</name>
    <dbReference type="NCBI Taxonomy" id="53408"/>
    <lineage>
        <taxon>Bacteria</taxon>
        <taxon>Pseudomonadati</taxon>
        <taxon>Pseudomonadota</taxon>
        <taxon>Gammaproteobacteria</taxon>
        <taxon>Pseudomonadales</taxon>
        <taxon>Pseudomonadaceae</taxon>
        <taxon>Pseudomonas</taxon>
    </lineage>
</organism>
<dbReference type="InterPro" id="IPR029045">
    <property type="entry name" value="ClpP/crotonase-like_dom_sf"/>
</dbReference>
<name>A0A1A9KIQ9_9PSED</name>
<dbReference type="PANTHER" id="PTHR43802">
    <property type="entry name" value="ENOYL-COA HYDRATASE"/>
    <property type="match status" value="1"/>
</dbReference>
<dbReference type="Gene3D" id="1.10.12.10">
    <property type="entry name" value="Lyase 2-enoyl-coa Hydratase, Chain A, domain 2"/>
    <property type="match status" value="1"/>
</dbReference>
<sequence length="261" mass="28396">MSQKLKVERKGHVLCIGLNRPEKYNAMDVELYLALADAYGELQGDDELRCGLLYGEGQHFCAGLELDKWGPQFASGRFPELPPGACDPFGLDPARRVAKPIVVAARGVCFTAALELMLAADVRIAAEDARFGQIEVKRGIYAVGGATIRFVQNIGWGNTMRYLLTGDEFDAREAQRMGLVQEVTAPGEEFAAALTIAERITRQAPLGVRATLASARLALAEGETEAARRLLPDLQPLMGSDDVKEGVASFLERREANFVGR</sequence>
<dbReference type="Proteomes" id="UP000077748">
    <property type="component" value="Chromosome"/>
</dbReference>
<dbReference type="SUPFAM" id="SSF52096">
    <property type="entry name" value="ClpP/crotonase"/>
    <property type="match status" value="1"/>
</dbReference>
<comment type="similarity">
    <text evidence="1">Belongs to the enoyl-CoA hydratase/isomerase family.</text>
</comment>
<dbReference type="Gene3D" id="3.90.226.10">
    <property type="entry name" value="2-enoyl-CoA Hydratase, Chain A, domain 1"/>
    <property type="match status" value="1"/>
</dbReference>
<protein>
    <submittedName>
        <fullName evidence="2">Enoyl-CoA hydratase</fullName>
    </submittedName>
</protein>
<gene>
    <name evidence="2" type="ORF">A9C11_24905</name>
</gene>
<reference evidence="2 3" key="1">
    <citation type="submission" date="2016-05" db="EMBL/GenBank/DDBJ databases">
        <title>Genome Sequence of Pseudomonas citronellolis Strain SJTE-3, an Estrogens and Persistent Organic Pollutants degradation strain.</title>
        <authorList>
            <person name="Liang R."/>
        </authorList>
    </citation>
    <scope>NUCLEOTIDE SEQUENCE [LARGE SCALE GENOMIC DNA]</scope>
    <source>
        <strain evidence="2 3">SJTE-3</strain>
    </source>
</reference>
<proteinExistence type="inferred from homology"/>
<evidence type="ECO:0000313" key="3">
    <source>
        <dbReference type="Proteomes" id="UP000077748"/>
    </source>
</evidence>
<evidence type="ECO:0000256" key="1">
    <source>
        <dbReference type="ARBA" id="ARBA00005254"/>
    </source>
</evidence>
<dbReference type="CDD" id="cd06558">
    <property type="entry name" value="crotonase-like"/>
    <property type="match status" value="1"/>
</dbReference>
<accession>A0A1A9KIQ9</accession>
<dbReference type="InterPro" id="IPR014748">
    <property type="entry name" value="Enoyl-CoA_hydra_C"/>
</dbReference>
<dbReference type="NCBIfam" id="NF005126">
    <property type="entry name" value="PRK06563.1"/>
    <property type="match status" value="1"/>
</dbReference>
<dbReference type="GO" id="GO:0003824">
    <property type="term" value="F:catalytic activity"/>
    <property type="evidence" value="ECO:0007669"/>
    <property type="project" value="UniProtKB-ARBA"/>
</dbReference>
<dbReference type="Pfam" id="PF00378">
    <property type="entry name" value="ECH_1"/>
    <property type="match status" value="1"/>
</dbReference>
<dbReference type="PANTHER" id="PTHR43802:SF1">
    <property type="entry name" value="IP11341P-RELATED"/>
    <property type="match status" value="1"/>
</dbReference>